<evidence type="ECO:0000313" key="3">
    <source>
        <dbReference type="Proteomes" id="UP001596122"/>
    </source>
</evidence>
<reference evidence="3" key="1">
    <citation type="journal article" date="2019" name="Int. J. Syst. Evol. Microbiol.">
        <title>The Global Catalogue of Microorganisms (GCM) 10K type strain sequencing project: providing services to taxonomists for standard genome sequencing and annotation.</title>
        <authorList>
            <consortium name="The Broad Institute Genomics Platform"/>
            <consortium name="The Broad Institute Genome Sequencing Center for Infectious Disease"/>
            <person name="Wu L."/>
            <person name="Ma J."/>
        </authorList>
    </citation>
    <scope>NUCLEOTIDE SEQUENCE [LARGE SCALE GENOMIC DNA]</scope>
    <source>
        <strain evidence="3">CCUG 43114</strain>
    </source>
</reference>
<evidence type="ECO:0000313" key="2">
    <source>
        <dbReference type="EMBL" id="MFC5381978.1"/>
    </source>
</evidence>
<comment type="caution">
    <text evidence="2">The sequence shown here is derived from an EMBL/GenBank/DDBJ whole genome shotgun (WGS) entry which is preliminary data.</text>
</comment>
<organism evidence="2 3">
    <name type="scientific">Aquipuribacter nitratireducens</name>
    <dbReference type="NCBI Taxonomy" id="650104"/>
    <lineage>
        <taxon>Bacteria</taxon>
        <taxon>Bacillati</taxon>
        <taxon>Actinomycetota</taxon>
        <taxon>Actinomycetes</taxon>
        <taxon>Micrococcales</taxon>
        <taxon>Intrasporangiaceae</taxon>
        <taxon>Aquipuribacter</taxon>
    </lineage>
</organism>
<feature type="transmembrane region" description="Helical" evidence="1">
    <location>
        <begin position="12"/>
        <end position="29"/>
    </location>
</feature>
<protein>
    <recommendedName>
        <fullName evidence="4">PH domain-containing protein</fullName>
    </recommendedName>
</protein>
<dbReference type="RefSeq" id="WP_340269987.1">
    <property type="nucleotide sequence ID" value="NZ_JBBEOG010000005.1"/>
</dbReference>
<sequence length="160" mass="17714">MVWRLSWWRGRGVRLVYIAVISGSAALHFDVVGERALALACLAGAGAALLASAWLGLVPGRLRLDAEGVRWGRGRRLAWVDVASFRLHDAVGLPAATTYLLPTTPDQEYWQEVGAWKRETVDVPAWVAGIPAWRVVALLEHYRREALRTRLPPDRPADGD</sequence>
<gene>
    <name evidence="2" type="ORF">ACFPJ6_14460</name>
</gene>
<keyword evidence="1" id="KW-0472">Membrane</keyword>
<dbReference type="Proteomes" id="UP001596122">
    <property type="component" value="Unassembled WGS sequence"/>
</dbReference>
<dbReference type="EMBL" id="JBHSLD010000014">
    <property type="protein sequence ID" value="MFC5381978.1"/>
    <property type="molecule type" value="Genomic_DNA"/>
</dbReference>
<keyword evidence="3" id="KW-1185">Reference proteome</keyword>
<feature type="transmembrane region" description="Helical" evidence="1">
    <location>
        <begin position="35"/>
        <end position="57"/>
    </location>
</feature>
<keyword evidence="1" id="KW-0812">Transmembrane</keyword>
<proteinExistence type="predicted"/>
<name>A0ABW0GQZ9_9MICO</name>
<evidence type="ECO:0000256" key="1">
    <source>
        <dbReference type="SAM" id="Phobius"/>
    </source>
</evidence>
<accession>A0ABW0GQZ9</accession>
<keyword evidence="1" id="KW-1133">Transmembrane helix</keyword>
<evidence type="ECO:0008006" key="4">
    <source>
        <dbReference type="Google" id="ProtNLM"/>
    </source>
</evidence>